<reference evidence="13 14" key="1">
    <citation type="submission" date="2024-01" db="EMBL/GenBank/DDBJ databases">
        <title>A draft genome for the cacao thread blight pathogen Marasmiellus scandens.</title>
        <authorList>
            <person name="Baruah I.K."/>
            <person name="Leung J."/>
            <person name="Bukari Y."/>
            <person name="Amoako-Attah I."/>
            <person name="Meinhardt L.W."/>
            <person name="Bailey B.A."/>
            <person name="Cohen S.P."/>
        </authorList>
    </citation>
    <scope>NUCLEOTIDE SEQUENCE [LARGE SCALE GENOMIC DNA]</scope>
    <source>
        <strain evidence="13 14">GH-19</strain>
    </source>
</reference>
<accession>A0ABR1JEP6</accession>
<dbReference type="EMBL" id="JBANRG010000020">
    <property type="protein sequence ID" value="KAK7457012.1"/>
    <property type="molecule type" value="Genomic_DNA"/>
</dbReference>
<sequence>MGIFDSRPLNPSTLNRTISKYPALFGIPFVLIMVVASYGLTPLAQTRYDMHDQRVKQVTKEQELRLDKDRKKFDIREEYFKLSAVADEDWEPKRIQRPKGVPEWGVAPTQPEQFPDQTSPKSERSS</sequence>
<gene>
    <name evidence="13" type="primary">COX16</name>
    <name evidence="13" type="ORF">VKT23_010315</name>
</gene>
<dbReference type="PANTHER" id="PTHR17130">
    <property type="entry name" value="MITOCHONDRIAL OUTER MEMBRANE PROTEIN 25"/>
    <property type="match status" value="1"/>
</dbReference>
<comment type="subcellular location">
    <subcellularLocation>
        <location evidence="2">Mitochondrion inner membrane</location>
        <topology evidence="2">Single-pass membrane protein</topology>
    </subcellularLocation>
</comment>
<keyword evidence="9" id="KW-0496">Mitochondrion</keyword>
<keyword evidence="14" id="KW-1185">Reference proteome</keyword>
<evidence type="ECO:0000256" key="7">
    <source>
        <dbReference type="ARBA" id="ARBA00022792"/>
    </source>
</evidence>
<evidence type="ECO:0000313" key="14">
    <source>
        <dbReference type="Proteomes" id="UP001498398"/>
    </source>
</evidence>
<comment type="caution">
    <text evidence="13">The sequence shown here is derived from an EMBL/GenBank/DDBJ whole genome shotgun (WGS) entry which is preliminary data.</text>
</comment>
<protein>
    <recommendedName>
        <fullName evidence="4">Cytochrome c oxidase assembly protein COX16, mitochondrial</fullName>
    </recommendedName>
    <alternativeName>
        <fullName evidence="5">Cytochrome c oxidase assembly protein cox16, mitochondrial</fullName>
    </alternativeName>
</protein>
<keyword evidence="6 12" id="KW-0812">Transmembrane</keyword>
<feature type="transmembrane region" description="Helical" evidence="12">
    <location>
        <begin position="21"/>
        <end position="40"/>
    </location>
</feature>
<comment type="function">
    <text evidence="1">Required for the assembly of the mitochondrial respiratory chain complex IV (CIV), also known as cytochrome c oxidase. May participate in merging the COX1 and COX2 assembly lines.</text>
</comment>
<evidence type="ECO:0000256" key="11">
    <source>
        <dbReference type="SAM" id="MobiDB-lite"/>
    </source>
</evidence>
<keyword evidence="8 12" id="KW-1133">Transmembrane helix</keyword>
<organism evidence="13 14">
    <name type="scientific">Marasmiellus scandens</name>
    <dbReference type="NCBI Taxonomy" id="2682957"/>
    <lineage>
        <taxon>Eukaryota</taxon>
        <taxon>Fungi</taxon>
        <taxon>Dikarya</taxon>
        <taxon>Basidiomycota</taxon>
        <taxon>Agaricomycotina</taxon>
        <taxon>Agaricomycetes</taxon>
        <taxon>Agaricomycetidae</taxon>
        <taxon>Agaricales</taxon>
        <taxon>Marasmiineae</taxon>
        <taxon>Omphalotaceae</taxon>
        <taxon>Marasmiellus</taxon>
    </lineage>
</organism>
<evidence type="ECO:0000256" key="9">
    <source>
        <dbReference type="ARBA" id="ARBA00023128"/>
    </source>
</evidence>
<evidence type="ECO:0000256" key="12">
    <source>
        <dbReference type="SAM" id="Phobius"/>
    </source>
</evidence>
<evidence type="ECO:0000256" key="3">
    <source>
        <dbReference type="ARBA" id="ARBA00008370"/>
    </source>
</evidence>
<dbReference type="InterPro" id="IPR020164">
    <property type="entry name" value="Cyt_c_Oxase_assmbl_COX16"/>
</dbReference>
<evidence type="ECO:0000256" key="8">
    <source>
        <dbReference type="ARBA" id="ARBA00022989"/>
    </source>
</evidence>
<proteinExistence type="inferred from homology"/>
<evidence type="ECO:0000256" key="5">
    <source>
        <dbReference type="ARBA" id="ARBA00019222"/>
    </source>
</evidence>
<feature type="compositionally biased region" description="Polar residues" evidence="11">
    <location>
        <begin position="110"/>
        <end position="120"/>
    </location>
</feature>
<keyword evidence="7" id="KW-0999">Mitochondrion inner membrane</keyword>
<dbReference type="PANTHER" id="PTHR17130:SF14">
    <property type="entry name" value="CYTOCHROME C OXIDASE ASSEMBLY PROTEIN COX16 HOMOLOG, MITOCHONDRIAL"/>
    <property type="match status" value="1"/>
</dbReference>
<dbReference type="Pfam" id="PF14138">
    <property type="entry name" value="COX16"/>
    <property type="match status" value="1"/>
</dbReference>
<evidence type="ECO:0000256" key="10">
    <source>
        <dbReference type="ARBA" id="ARBA00023136"/>
    </source>
</evidence>
<dbReference type="Proteomes" id="UP001498398">
    <property type="component" value="Unassembled WGS sequence"/>
</dbReference>
<feature type="region of interest" description="Disordered" evidence="11">
    <location>
        <begin position="91"/>
        <end position="126"/>
    </location>
</feature>
<evidence type="ECO:0000256" key="6">
    <source>
        <dbReference type="ARBA" id="ARBA00022692"/>
    </source>
</evidence>
<evidence type="ECO:0000313" key="13">
    <source>
        <dbReference type="EMBL" id="KAK7457012.1"/>
    </source>
</evidence>
<evidence type="ECO:0000256" key="4">
    <source>
        <dbReference type="ARBA" id="ARBA00015368"/>
    </source>
</evidence>
<comment type="similarity">
    <text evidence="3">Belongs to the COX16 family.</text>
</comment>
<evidence type="ECO:0000256" key="1">
    <source>
        <dbReference type="ARBA" id="ARBA00002490"/>
    </source>
</evidence>
<keyword evidence="10 12" id="KW-0472">Membrane</keyword>
<evidence type="ECO:0000256" key="2">
    <source>
        <dbReference type="ARBA" id="ARBA00004434"/>
    </source>
</evidence>
<name>A0ABR1JEP6_9AGAR</name>